<proteinExistence type="predicted"/>
<keyword evidence="3" id="KW-0547">Nucleotide-binding</keyword>
<dbReference type="GO" id="GO:0005886">
    <property type="term" value="C:plasma membrane"/>
    <property type="evidence" value="ECO:0007669"/>
    <property type="project" value="UniProtKB-SubCell"/>
</dbReference>
<keyword evidence="4" id="KW-0067">ATP-binding</keyword>
<sequence>MDTTGTAAVHTERLGKTFRGTGNRRVAALDDVDLTVDRGEIVALLGPNGAGKTTLIDLILGLTKPTTGTVAVVGGTPRQAVTGQRVGAVMQTGGLLPDMTVEATVKMIAATLTNPRPVEEVLEHAKLTDMRRQRVGRCSGGEQQRLRFALALLGDPELLILDEPTAGMDPANRHEFWESMRVQADRGVTVLFATHYLQEAQDFARRIVLLDAGAIIADGTPAELQDGDVVVEYDLDGHHRVTTTASDDLARDLLTRGATNLRISAQTLEDTFIRLTSNGSEQS</sequence>
<dbReference type="HOGENOM" id="CLU_000604_1_2_11"/>
<feature type="domain" description="ABC transporter" evidence="6">
    <location>
        <begin position="9"/>
        <end position="237"/>
    </location>
</feature>
<dbReference type="RefSeq" id="WP_038544960.1">
    <property type="nucleotide sequence ID" value="NZ_CP006842.1"/>
</dbReference>
<dbReference type="InterPro" id="IPR003439">
    <property type="entry name" value="ABC_transporter-like_ATP-bd"/>
</dbReference>
<keyword evidence="5" id="KW-0046">Antibiotic resistance</keyword>
<evidence type="ECO:0000256" key="5">
    <source>
        <dbReference type="ARBA" id="ARBA00023251"/>
    </source>
</evidence>
<dbReference type="GO" id="GO:0016887">
    <property type="term" value="F:ATP hydrolysis activity"/>
    <property type="evidence" value="ECO:0007669"/>
    <property type="project" value="InterPro"/>
</dbReference>
<dbReference type="InterPro" id="IPR003593">
    <property type="entry name" value="AAA+_ATPase"/>
</dbReference>
<comment type="subcellular location">
    <subcellularLocation>
        <location evidence="1">Cell membrane</location>
        <topology evidence="1">Peripheral membrane protein</topology>
    </subcellularLocation>
</comment>
<protein>
    <submittedName>
        <fullName evidence="7">Putative ABC-type multidrug transporter, ATPase subunit</fullName>
    </submittedName>
</protein>
<evidence type="ECO:0000259" key="6">
    <source>
        <dbReference type="PROSITE" id="PS50893"/>
    </source>
</evidence>
<dbReference type="PANTHER" id="PTHR42711">
    <property type="entry name" value="ABC TRANSPORTER ATP-BINDING PROTEIN"/>
    <property type="match status" value="1"/>
</dbReference>
<evidence type="ECO:0000313" key="7">
    <source>
        <dbReference type="EMBL" id="AHW62502.1"/>
    </source>
</evidence>
<dbReference type="KEGG" id="cgy:CGLY_00270"/>
<evidence type="ECO:0000256" key="2">
    <source>
        <dbReference type="ARBA" id="ARBA00022448"/>
    </source>
</evidence>
<organism evidence="7 8">
    <name type="scientific">Corynebacterium glyciniphilum AJ 3170</name>
    <dbReference type="NCBI Taxonomy" id="1404245"/>
    <lineage>
        <taxon>Bacteria</taxon>
        <taxon>Bacillati</taxon>
        <taxon>Actinomycetota</taxon>
        <taxon>Actinomycetes</taxon>
        <taxon>Mycobacteriales</taxon>
        <taxon>Corynebacteriaceae</taxon>
        <taxon>Corynebacterium</taxon>
    </lineage>
</organism>
<dbReference type="Proteomes" id="UP000023703">
    <property type="component" value="Chromosome"/>
</dbReference>
<dbReference type="AlphaFoldDB" id="X5DPB7"/>
<dbReference type="PROSITE" id="PS50893">
    <property type="entry name" value="ABC_TRANSPORTER_2"/>
    <property type="match status" value="1"/>
</dbReference>
<gene>
    <name evidence="7" type="ORF">CGLY_00270</name>
</gene>
<dbReference type="CDD" id="cd03230">
    <property type="entry name" value="ABC_DR_subfamily_A"/>
    <property type="match status" value="1"/>
</dbReference>
<dbReference type="Pfam" id="PF00005">
    <property type="entry name" value="ABC_tran"/>
    <property type="match status" value="1"/>
</dbReference>
<dbReference type="eggNOG" id="COG1131">
    <property type="taxonomic scope" value="Bacteria"/>
</dbReference>
<dbReference type="PANTHER" id="PTHR42711:SF17">
    <property type="entry name" value="ABC TRANSPORTER ATP-BINDING PROTEIN"/>
    <property type="match status" value="1"/>
</dbReference>
<dbReference type="InterPro" id="IPR050763">
    <property type="entry name" value="ABC_transporter_ATP-binding"/>
</dbReference>
<evidence type="ECO:0000256" key="3">
    <source>
        <dbReference type="ARBA" id="ARBA00022741"/>
    </source>
</evidence>
<reference evidence="7 8" key="1">
    <citation type="journal article" date="2015" name="Int. J. Syst. Evol. Microbiol.">
        <title>Revisiting Corynebacterium glyciniphilum (ex Kubota et al., 1972) sp. nov., nom. rev., isolated from putrefied banana.</title>
        <authorList>
            <person name="Al-Dilaimi A."/>
            <person name="Bednarz H."/>
            <person name="Lomker A."/>
            <person name="Niehaus K."/>
            <person name="Kalinowski J."/>
            <person name="Ruckert C."/>
        </authorList>
    </citation>
    <scope>NUCLEOTIDE SEQUENCE [LARGE SCALE GENOMIC DNA]</scope>
    <source>
        <strain evidence="7">AJ 3170</strain>
    </source>
</reference>
<dbReference type="SUPFAM" id="SSF52540">
    <property type="entry name" value="P-loop containing nucleoside triphosphate hydrolases"/>
    <property type="match status" value="1"/>
</dbReference>
<dbReference type="STRING" id="1404245.CGLY_00270"/>
<dbReference type="InterPro" id="IPR017871">
    <property type="entry name" value="ABC_transporter-like_CS"/>
</dbReference>
<dbReference type="EMBL" id="CP006842">
    <property type="protein sequence ID" value="AHW62502.1"/>
    <property type="molecule type" value="Genomic_DNA"/>
</dbReference>
<dbReference type="SMART" id="SM00382">
    <property type="entry name" value="AAA"/>
    <property type="match status" value="1"/>
</dbReference>
<dbReference type="OrthoDB" id="9804819at2"/>
<dbReference type="GO" id="GO:0046677">
    <property type="term" value="P:response to antibiotic"/>
    <property type="evidence" value="ECO:0007669"/>
    <property type="project" value="UniProtKB-KW"/>
</dbReference>
<dbReference type="PROSITE" id="PS00211">
    <property type="entry name" value="ABC_TRANSPORTER_1"/>
    <property type="match status" value="1"/>
</dbReference>
<dbReference type="GO" id="GO:0005524">
    <property type="term" value="F:ATP binding"/>
    <property type="evidence" value="ECO:0007669"/>
    <property type="project" value="UniProtKB-KW"/>
</dbReference>
<evidence type="ECO:0000313" key="8">
    <source>
        <dbReference type="Proteomes" id="UP000023703"/>
    </source>
</evidence>
<name>X5DPB7_9CORY</name>
<evidence type="ECO:0000256" key="4">
    <source>
        <dbReference type="ARBA" id="ARBA00022840"/>
    </source>
</evidence>
<dbReference type="InterPro" id="IPR027417">
    <property type="entry name" value="P-loop_NTPase"/>
</dbReference>
<keyword evidence="8" id="KW-1185">Reference proteome</keyword>
<evidence type="ECO:0000256" key="1">
    <source>
        <dbReference type="ARBA" id="ARBA00004202"/>
    </source>
</evidence>
<dbReference type="Gene3D" id="3.40.50.300">
    <property type="entry name" value="P-loop containing nucleotide triphosphate hydrolases"/>
    <property type="match status" value="1"/>
</dbReference>
<accession>X5DPB7</accession>
<keyword evidence="2" id="KW-0813">Transport</keyword>